<comment type="caution">
    <text evidence="1">The sequence shown here is derived from an EMBL/GenBank/DDBJ whole genome shotgun (WGS) entry which is preliminary data.</text>
</comment>
<protein>
    <submittedName>
        <fullName evidence="1">Uncharacterized protein</fullName>
    </submittedName>
</protein>
<name>A0A4C1Y180_EUMVA</name>
<dbReference type="AlphaFoldDB" id="A0A4C1Y180"/>
<reference evidence="1 2" key="1">
    <citation type="journal article" date="2019" name="Commun. Biol.">
        <title>The bagworm genome reveals a unique fibroin gene that provides high tensile strength.</title>
        <authorList>
            <person name="Kono N."/>
            <person name="Nakamura H."/>
            <person name="Ohtoshi R."/>
            <person name="Tomita M."/>
            <person name="Numata K."/>
            <person name="Arakawa K."/>
        </authorList>
    </citation>
    <scope>NUCLEOTIDE SEQUENCE [LARGE SCALE GENOMIC DNA]</scope>
</reference>
<evidence type="ECO:0000313" key="1">
    <source>
        <dbReference type="EMBL" id="GBP69636.1"/>
    </source>
</evidence>
<sequence>MLSNATWTAVSNCRLRSEIYERGREVELQGRIVFSSMMTDNDRYHYKAMTTPVTYVLTRSGSHEAIRLIWLELKAHRSIRPWVYGGSQVLQNAACTGAKRLIYSNLCKKRSLRGNIPFRWMPALGGGGHAAGHLSRRKNISTVFTQ</sequence>
<proteinExistence type="predicted"/>
<keyword evidence="2" id="KW-1185">Reference proteome</keyword>
<accession>A0A4C1Y180</accession>
<dbReference type="Proteomes" id="UP000299102">
    <property type="component" value="Unassembled WGS sequence"/>
</dbReference>
<evidence type="ECO:0000313" key="2">
    <source>
        <dbReference type="Proteomes" id="UP000299102"/>
    </source>
</evidence>
<dbReference type="EMBL" id="BGZK01001047">
    <property type="protein sequence ID" value="GBP69636.1"/>
    <property type="molecule type" value="Genomic_DNA"/>
</dbReference>
<organism evidence="1 2">
    <name type="scientific">Eumeta variegata</name>
    <name type="common">Bagworm moth</name>
    <name type="synonym">Eumeta japonica</name>
    <dbReference type="NCBI Taxonomy" id="151549"/>
    <lineage>
        <taxon>Eukaryota</taxon>
        <taxon>Metazoa</taxon>
        <taxon>Ecdysozoa</taxon>
        <taxon>Arthropoda</taxon>
        <taxon>Hexapoda</taxon>
        <taxon>Insecta</taxon>
        <taxon>Pterygota</taxon>
        <taxon>Neoptera</taxon>
        <taxon>Endopterygota</taxon>
        <taxon>Lepidoptera</taxon>
        <taxon>Glossata</taxon>
        <taxon>Ditrysia</taxon>
        <taxon>Tineoidea</taxon>
        <taxon>Psychidae</taxon>
        <taxon>Oiketicinae</taxon>
        <taxon>Eumeta</taxon>
    </lineage>
</organism>
<gene>
    <name evidence="1" type="ORF">EVAR_44680_1</name>
</gene>